<protein>
    <submittedName>
        <fullName evidence="1">Uncharacterized protein</fullName>
    </submittedName>
</protein>
<evidence type="ECO:0000313" key="2">
    <source>
        <dbReference type="Proteomes" id="UP000285405"/>
    </source>
</evidence>
<gene>
    <name evidence="1" type="ORF">GcC1_201006</name>
</gene>
<proteinExistence type="predicted"/>
<reference evidence="1 2" key="1">
    <citation type="journal article" date="2018" name="BMC Genomics">
        <title>Comparative genome analyses reveal sequence features reflecting distinct modes of host-adaptation between dicot and monocot powdery mildew.</title>
        <authorList>
            <person name="Wu Y."/>
            <person name="Ma X."/>
            <person name="Pan Z."/>
            <person name="Kale S.D."/>
            <person name="Song Y."/>
            <person name="King H."/>
            <person name="Zhang Q."/>
            <person name="Presley C."/>
            <person name="Deng X."/>
            <person name="Wei C.I."/>
            <person name="Xiao S."/>
        </authorList>
    </citation>
    <scope>NUCLEOTIDE SEQUENCE [LARGE SCALE GENOMIC DNA]</scope>
    <source>
        <strain evidence="1">UCSC1</strain>
    </source>
</reference>
<dbReference type="Proteomes" id="UP000285405">
    <property type="component" value="Unassembled WGS sequence"/>
</dbReference>
<comment type="caution">
    <text evidence="1">The sequence shown here is derived from an EMBL/GenBank/DDBJ whole genome shotgun (WGS) entry which is preliminary data.</text>
</comment>
<organism evidence="1 2">
    <name type="scientific">Golovinomyces cichoracearum</name>
    <dbReference type="NCBI Taxonomy" id="62708"/>
    <lineage>
        <taxon>Eukaryota</taxon>
        <taxon>Fungi</taxon>
        <taxon>Dikarya</taxon>
        <taxon>Ascomycota</taxon>
        <taxon>Pezizomycotina</taxon>
        <taxon>Leotiomycetes</taxon>
        <taxon>Erysiphales</taxon>
        <taxon>Erysiphaceae</taxon>
        <taxon>Golovinomyces</taxon>
    </lineage>
</organism>
<sequence length="573" mass="65850">MTVSYVKNFGQKFSFDYQTLYRPSGYDVGHSMIMPEYSRKLTPTTSSHSIVRNETLIPIFRPPLFRVTKRPHDRWLIKNQVFLRKINRTAQYFFLAISEHLITYQSQNNAEIFLLLATMKIKNVFKTLVEYTRLIQTSMKKNSNIKTCHVPKKKTYELMPQKKRSLGKDSFLGLVKDMRCLNTSQLLGGANGYAFINCLLLHTISNMLHLHIQSLDSPIPIKGFNYVAGKPVTEFVTLNLTIDSRVQSCTPFLITNLGNCDLILGRQWLAFHYVLPDCFQHKLIWPENYPPTYICTRLTVIPLKRDSSNDTDHQCDANRRNALLDHEDLIRSNRPKELHNNIVERYSPKQERATPSFSLTISDENFKSKTIPEIAQNPARLPNSSVSSFLKDQTDAFRKMEKELKNDLDVGEPPFQKTLTPKQKSLFMSSKKTPKINIAAISGPALHFNGKRSENEIFTTSIHELDVLIASKQQDQLSSINEIKKSATLASITASDDEIQIPQQYSEYSHVFSKADSNTLPPHRAYDHKIILEVQGKKALKYSPLYKMSLEELESVKNWITENPNKRFIEPSQ</sequence>
<evidence type="ECO:0000313" key="1">
    <source>
        <dbReference type="EMBL" id="RKF55758.1"/>
    </source>
</evidence>
<name>A0A420HEA6_9PEZI</name>
<dbReference type="EMBL" id="MCBR01020152">
    <property type="protein sequence ID" value="RKF55758.1"/>
    <property type="molecule type" value="Genomic_DNA"/>
</dbReference>
<dbReference type="CDD" id="cd00303">
    <property type="entry name" value="retropepsin_like"/>
    <property type="match status" value="1"/>
</dbReference>
<dbReference type="AlphaFoldDB" id="A0A420HEA6"/>
<accession>A0A420HEA6</accession>
<dbReference type="OrthoDB" id="3542122at2759"/>